<evidence type="ECO:0000256" key="2">
    <source>
        <dbReference type="ARBA" id="ARBA00022723"/>
    </source>
</evidence>
<name>A0ABX3FPP6_9VIBR</name>
<evidence type="ECO:0000256" key="1">
    <source>
        <dbReference type="ARBA" id="ARBA00005495"/>
    </source>
</evidence>
<keyword evidence="4" id="KW-0456">Lyase</keyword>
<dbReference type="Proteomes" id="UP000186206">
    <property type="component" value="Unassembled WGS sequence"/>
</dbReference>
<keyword evidence="2" id="KW-0479">Metal-binding</keyword>
<gene>
    <name evidence="6" type="ORF">BIY21_08910</name>
</gene>
<evidence type="ECO:0000256" key="4">
    <source>
        <dbReference type="ARBA" id="ARBA00023239"/>
    </source>
</evidence>
<dbReference type="PANTHER" id="PTHR33337">
    <property type="entry name" value="GFA DOMAIN-CONTAINING PROTEIN"/>
    <property type="match status" value="1"/>
</dbReference>
<proteinExistence type="inferred from homology"/>
<dbReference type="SUPFAM" id="SSF51316">
    <property type="entry name" value="Mss4-like"/>
    <property type="match status" value="1"/>
</dbReference>
<comment type="caution">
    <text evidence="6">The sequence shown here is derived from an EMBL/GenBank/DDBJ whole genome shotgun (WGS) entry which is preliminary data.</text>
</comment>
<evidence type="ECO:0000256" key="3">
    <source>
        <dbReference type="ARBA" id="ARBA00022833"/>
    </source>
</evidence>
<dbReference type="Gene3D" id="3.90.1590.10">
    <property type="entry name" value="glutathione-dependent formaldehyde- activating enzyme (gfa)"/>
    <property type="match status" value="1"/>
</dbReference>
<evidence type="ECO:0000313" key="6">
    <source>
        <dbReference type="EMBL" id="OLQ94428.1"/>
    </source>
</evidence>
<dbReference type="EMBL" id="MJMI01000075">
    <property type="protein sequence ID" value="OLQ94428.1"/>
    <property type="molecule type" value="Genomic_DNA"/>
</dbReference>
<dbReference type="InterPro" id="IPR006913">
    <property type="entry name" value="CENP-V/GFA"/>
</dbReference>
<keyword evidence="7" id="KW-1185">Reference proteome</keyword>
<sequence length="135" mass="14897">MKHDVKIRTAECSCGQVSLICKGEPIRTAICHCFACQKRTGSVFGVQARFNKSQVSYSGDVVEFSRIGDSGNQVHYSFCPACGTTVMLTLSALSDFIVIPVGIFTNQELPQPSFSVYEQNKQSWLKFDCQIEAIS</sequence>
<dbReference type="PANTHER" id="PTHR33337:SF40">
    <property type="entry name" value="CENP-V_GFA DOMAIN-CONTAINING PROTEIN-RELATED"/>
    <property type="match status" value="1"/>
</dbReference>
<feature type="domain" description="CENP-V/GFA" evidence="5">
    <location>
        <begin position="8"/>
        <end position="118"/>
    </location>
</feature>
<dbReference type="RefSeq" id="WP_075648537.1">
    <property type="nucleotide sequence ID" value="NZ_AP019658.1"/>
</dbReference>
<evidence type="ECO:0000313" key="7">
    <source>
        <dbReference type="Proteomes" id="UP000186206"/>
    </source>
</evidence>
<dbReference type="InterPro" id="IPR011057">
    <property type="entry name" value="Mss4-like_sf"/>
</dbReference>
<comment type="similarity">
    <text evidence="1">Belongs to the Gfa family.</text>
</comment>
<dbReference type="Pfam" id="PF04828">
    <property type="entry name" value="GFA"/>
    <property type="match status" value="1"/>
</dbReference>
<dbReference type="PROSITE" id="PS51891">
    <property type="entry name" value="CENP_V_GFA"/>
    <property type="match status" value="1"/>
</dbReference>
<protein>
    <submittedName>
        <fullName evidence="6">Aldehyde-activating protein</fullName>
    </submittedName>
</protein>
<accession>A0ABX3FPP6</accession>
<evidence type="ECO:0000259" key="5">
    <source>
        <dbReference type="PROSITE" id="PS51891"/>
    </source>
</evidence>
<reference evidence="6 7" key="1">
    <citation type="submission" date="2016-09" db="EMBL/GenBank/DDBJ databases">
        <title>Genomic Taxonomy of the Vibrionaceae.</title>
        <authorList>
            <person name="Gonzalez-Castillo A."/>
            <person name="Gomez-Gil B."/>
            <person name="Enciso-Ibarra K."/>
        </authorList>
    </citation>
    <scope>NUCLEOTIDE SEQUENCE [LARGE SCALE GENOMIC DNA]</scope>
    <source>
        <strain evidence="6 7">CAIM 1731</strain>
    </source>
</reference>
<organism evidence="6 7">
    <name type="scientific">Vibrio ponticus</name>
    <dbReference type="NCBI Taxonomy" id="265668"/>
    <lineage>
        <taxon>Bacteria</taxon>
        <taxon>Pseudomonadati</taxon>
        <taxon>Pseudomonadota</taxon>
        <taxon>Gammaproteobacteria</taxon>
        <taxon>Vibrionales</taxon>
        <taxon>Vibrionaceae</taxon>
        <taxon>Vibrio</taxon>
    </lineage>
</organism>
<keyword evidence="3" id="KW-0862">Zinc</keyword>